<keyword evidence="3" id="KW-0964">Secreted</keyword>
<dbReference type="OMA" id="MEVRSKP"/>
<keyword evidence="10" id="KW-1185">Reference proteome</keyword>
<dbReference type="Proteomes" id="UP000314987">
    <property type="component" value="Unassembled WGS sequence"/>
</dbReference>
<evidence type="ECO:0000256" key="7">
    <source>
        <dbReference type="SAM" id="SignalP"/>
    </source>
</evidence>
<evidence type="ECO:0000313" key="9">
    <source>
        <dbReference type="Ensembl" id="ENSVURP00010023953.1"/>
    </source>
</evidence>
<sequence length="138" mass="15719">MSGYTKMEARSNSHLLVSLMFLSVFCSQTLALPLETYSAMSRLGNGVLFDGPNEPDQNLGLLNMENDHLESSLPENYLSFLDAPRVLNSKLRMLEKRHSDSVFTDSYSQFLRKEALKKYLEKILNGKRSEEDNPNLEP</sequence>
<dbReference type="GO" id="GO:0005576">
    <property type="term" value="C:extracellular region"/>
    <property type="evidence" value="ECO:0007669"/>
    <property type="project" value="UniProtKB-SubCell"/>
</dbReference>
<feature type="domain" description="Glucagon / GIP / secretin / VIP family" evidence="8">
    <location>
        <begin position="98"/>
        <end position="124"/>
    </location>
</feature>
<dbReference type="InterPro" id="IPR000532">
    <property type="entry name" value="Glucagon_GIP_secretin_VIP"/>
</dbReference>
<dbReference type="PANTHER" id="PTHR11213:SF5">
    <property type="entry name" value="VIP PEPTIDES"/>
    <property type="match status" value="1"/>
</dbReference>
<dbReference type="GO" id="GO:0045732">
    <property type="term" value="P:positive regulation of protein catabolic process"/>
    <property type="evidence" value="ECO:0007669"/>
    <property type="project" value="UniProtKB-ARBA"/>
</dbReference>
<dbReference type="STRING" id="29139.ENSVURP00010023953"/>
<keyword evidence="7" id="KW-0732">Signal</keyword>
<accession>A0A4X2LJ35</accession>
<dbReference type="GO" id="GO:0043005">
    <property type="term" value="C:neuron projection"/>
    <property type="evidence" value="ECO:0007669"/>
    <property type="project" value="TreeGrafter"/>
</dbReference>
<reference evidence="9" key="2">
    <citation type="submission" date="2025-08" db="UniProtKB">
        <authorList>
            <consortium name="Ensembl"/>
        </authorList>
    </citation>
    <scope>IDENTIFICATION</scope>
</reference>
<organism evidence="9 10">
    <name type="scientific">Vombatus ursinus</name>
    <name type="common">Common wombat</name>
    <dbReference type="NCBI Taxonomy" id="29139"/>
    <lineage>
        <taxon>Eukaryota</taxon>
        <taxon>Metazoa</taxon>
        <taxon>Chordata</taxon>
        <taxon>Craniata</taxon>
        <taxon>Vertebrata</taxon>
        <taxon>Euteleostomi</taxon>
        <taxon>Mammalia</taxon>
        <taxon>Metatheria</taxon>
        <taxon>Diprotodontia</taxon>
        <taxon>Vombatidae</taxon>
        <taxon>Vombatus</taxon>
    </lineage>
</organism>
<dbReference type="GO" id="GO:0048242">
    <property type="term" value="P:epinephrine secretion"/>
    <property type="evidence" value="ECO:0007669"/>
    <property type="project" value="TreeGrafter"/>
</dbReference>
<dbReference type="GO" id="GO:0005184">
    <property type="term" value="F:neuropeptide hormone activity"/>
    <property type="evidence" value="ECO:0007669"/>
    <property type="project" value="InterPro"/>
</dbReference>
<proteinExistence type="inferred from homology"/>
<dbReference type="SMART" id="SM00070">
    <property type="entry name" value="GLUCA"/>
    <property type="match status" value="1"/>
</dbReference>
<dbReference type="PANTHER" id="PTHR11213">
    <property type="entry name" value="GLUCAGON-FAMILY NEUROPEPTIDE"/>
    <property type="match status" value="1"/>
</dbReference>
<dbReference type="GO" id="GO:0032880">
    <property type="term" value="P:regulation of protein localization"/>
    <property type="evidence" value="ECO:0007669"/>
    <property type="project" value="TreeGrafter"/>
</dbReference>
<evidence type="ECO:0000256" key="5">
    <source>
        <dbReference type="ARBA" id="ARBA00022815"/>
    </source>
</evidence>
<name>A0A4X2LJ35_VOMUR</name>
<evidence type="ECO:0000256" key="3">
    <source>
        <dbReference type="ARBA" id="ARBA00022525"/>
    </source>
</evidence>
<dbReference type="GO" id="GO:0051428">
    <property type="term" value="F:peptide hormone receptor binding"/>
    <property type="evidence" value="ECO:0007669"/>
    <property type="project" value="TreeGrafter"/>
</dbReference>
<dbReference type="AlphaFoldDB" id="A0A4X2LJ35"/>
<evidence type="ECO:0000256" key="1">
    <source>
        <dbReference type="ARBA" id="ARBA00004613"/>
    </source>
</evidence>
<feature type="chain" id="PRO_5021457509" description="Glucagon / GIP / secretin / VIP family domain-containing protein" evidence="7">
    <location>
        <begin position="32"/>
        <end position="138"/>
    </location>
</feature>
<gene>
    <name evidence="9" type="primary">LOC114031520</name>
</gene>
<reference evidence="9" key="3">
    <citation type="submission" date="2025-09" db="UniProtKB">
        <authorList>
            <consortium name="Ensembl"/>
        </authorList>
    </citation>
    <scope>IDENTIFICATION</scope>
</reference>
<comment type="function">
    <text evidence="6">VIP is a neuropeptide involved in a diverse array of physiological processes through activating the PACAP subfamily of class B1 G protein-coupled receptors: VIP receptor 1 (VPR1) and VIP receptor 2 (VPR2). Abundantly expressed throughout the CNS and peripheral nervous systems where they primarily exert neuroprotective and immune modulatory roles. Also causes vasodilation, lowers arterial blood pressure, stimulates myocardial contractility, increases glycogenolysis and relaxes the smooth muscle of trachea, stomach and gall bladder.</text>
</comment>
<evidence type="ECO:0000259" key="8">
    <source>
        <dbReference type="SMART" id="SM00070"/>
    </source>
</evidence>
<evidence type="ECO:0000313" key="10">
    <source>
        <dbReference type="Proteomes" id="UP000314987"/>
    </source>
</evidence>
<evidence type="ECO:0000256" key="6">
    <source>
        <dbReference type="ARBA" id="ARBA00049976"/>
    </source>
</evidence>
<comment type="subcellular location">
    <subcellularLocation>
        <location evidence="1">Secreted</location>
    </subcellularLocation>
</comment>
<dbReference type="GeneTree" id="ENSGT00960000188774"/>
<dbReference type="GO" id="GO:0007189">
    <property type="term" value="P:adenylate cyclase-activating G protein-coupled receptor signaling pathway"/>
    <property type="evidence" value="ECO:0007669"/>
    <property type="project" value="TreeGrafter"/>
</dbReference>
<dbReference type="Ensembl" id="ENSVURT00010027271.1">
    <property type="protein sequence ID" value="ENSVURP00010023953.1"/>
    <property type="gene ID" value="ENSVURG00010018363.1"/>
</dbReference>
<keyword evidence="4" id="KW-0372">Hormone</keyword>
<keyword evidence="5" id="KW-0027">Amidation</keyword>
<evidence type="ECO:0000256" key="4">
    <source>
        <dbReference type="ARBA" id="ARBA00022702"/>
    </source>
</evidence>
<protein>
    <recommendedName>
        <fullName evidence="8">Glucagon / GIP / secretin / VIP family domain-containing protein</fullName>
    </recommendedName>
</protein>
<comment type="similarity">
    <text evidence="2">Belongs to the glucagon family.</text>
</comment>
<reference evidence="10" key="1">
    <citation type="submission" date="2018-12" db="EMBL/GenBank/DDBJ databases">
        <authorList>
            <person name="Yazar S."/>
        </authorList>
    </citation>
    <scope>NUCLEOTIDE SEQUENCE [LARGE SCALE GENOMIC DNA]</scope>
</reference>
<dbReference type="InterPro" id="IPR046963">
    <property type="entry name" value="VIP/GHRH-like"/>
</dbReference>
<evidence type="ECO:0000256" key="2">
    <source>
        <dbReference type="ARBA" id="ARBA00008369"/>
    </source>
</evidence>
<feature type="signal peptide" evidence="7">
    <location>
        <begin position="1"/>
        <end position="31"/>
    </location>
</feature>